<accession>A0AAD5P8P1</accession>
<feature type="region of interest" description="Disordered" evidence="1">
    <location>
        <begin position="133"/>
        <end position="194"/>
    </location>
</feature>
<gene>
    <name evidence="2" type="ORF">BDA99DRAFT_526292</name>
</gene>
<protein>
    <submittedName>
        <fullName evidence="2">Uncharacterized protein</fullName>
    </submittedName>
</protein>
<feature type="compositionally biased region" description="Acidic residues" evidence="1">
    <location>
        <begin position="74"/>
        <end position="93"/>
    </location>
</feature>
<dbReference type="AlphaFoldDB" id="A0AAD5P8P1"/>
<evidence type="ECO:0000256" key="1">
    <source>
        <dbReference type="SAM" id="MobiDB-lite"/>
    </source>
</evidence>
<reference evidence="2" key="1">
    <citation type="journal article" date="2022" name="IScience">
        <title>Evolution of zygomycete secretomes and the origins of terrestrial fungal ecologies.</title>
        <authorList>
            <person name="Chang Y."/>
            <person name="Wang Y."/>
            <person name="Mondo S."/>
            <person name="Ahrendt S."/>
            <person name="Andreopoulos W."/>
            <person name="Barry K."/>
            <person name="Beard J."/>
            <person name="Benny G.L."/>
            <person name="Blankenship S."/>
            <person name="Bonito G."/>
            <person name="Cuomo C."/>
            <person name="Desiro A."/>
            <person name="Gervers K.A."/>
            <person name="Hundley H."/>
            <person name="Kuo A."/>
            <person name="LaButti K."/>
            <person name="Lang B.F."/>
            <person name="Lipzen A."/>
            <person name="O'Donnell K."/>
            <person name="Pangilinan J."/>
            <person name="Reynolds N."/>
            <person name="Sandor L."/>
            <person name="Smith M.E."/>
            <person name="Tsang A."/>
            <person name="Grigoriev I.V."/>
            <person name="Stajich J.E."/>
            <person name="Spatafora J.W."/>
        </authorList>
    </citation>
    <scope>NUCLEOTIDE SEQUENCE</scope>
    <source>
        <strain evidence="2">RSA 2281</strain>
    </source>
</reference>
<reference evidence="2" key="2">
    <citation type="submission" date="2023-02" db="EMBL/GenBank/DDBJ databases">
        <authorList>
            <consortium name="DOE Joint Genome Institute"/>
            <person name="Mondo S.J."/>
            <person name="Chang Y."/>
            <person name="Wang Y."/>
            <person name="Ahrendt S."/>
            <person name="Andreopoulos W."/>
            <person name="Barry K."/>
            <person name="Beard J."/>
            <person name="Benny G.L."/>
            <person name="Blankenship S."/>
            <person name="Bonito G."/>
            <person name="Cuomo C."/>
            <person name="Desiro A."/>
            <person name="Gervers K.A."/>
            <person name="Hundley H."/>
            <person name="Kuo A."/>
            <person name="LaButti K."/>
            <person name="Lang B.F."/>
            <person name="Lipzen A."/>
            <person name="O'Donnell K."/>
            <person name="Pangilinan J."/>
            <person name="Reynolds N."/>
            <person name="Sandor L."/>
            <person name="Smith M.W."/>
            <person name="Tsang A."/>
            <person name="Grigoriev I.V."/>
            <person name="Stajich J.E."/>
            <person name="Spatafora J.W."/>
        </authorList>
    </citation>
    <scope>NUCLEOTIDE SEQUENCE</scope>
    <source>
        <strain evidence="2">RSA 2281</strain>
    </source>
</reference>
<proteinExistence type="predicted"/>
<name>A0AAD5P8P1_9FUNG</name>
<dbReference type="EMBL" id="JAIXMP010000043">
    <property type="protein sequence ID" value="KAI9247172.1"/>
    <property type="molecule type" value="Genomic_DNA"/>
</dbReference>
<evidence type="ECO:0000313" key="2">
    <source>
        <dbReference type="EMBL" id="KAI9247172.1"/>
    </source>
</evidence>
<comment type="caution">
    <text evidence="2">The sequence shown here is derived from an EMBL/GenBank/DDBJ whole genome shotgun (WGS) entry which is preliminary data.</text>
</comment>
<evidence type="ECO:0000313" key="3">
    <source>
        <dbReference type="Proteomes" id="UP001209540"/>
    </source>
</evidence>
<sequence>MMDPGMFLALTSDHHISDHEHDHLMKHEDMDRRWHGCDWSTHESLDLLYFEPGITTAELLHVKGGDHGFICLTPEDDDDDMMDDQETEEDDNTSNDTDSYRSFEPLEKGISTHEPQLVILYKDGEPFVEEPKSILETKSLVVVGTGGKGEQPKTEDNQPKPQKQPSTPPRPQPQFSKKRRPNSGGKRRKRGTKF</sequence>
<dbReference type="Proteomes" id="UP001209540">
    <property type="component" value="Unassembled WGS sequence"/>
</dbReference>
<keyword evidence="3" id="KW-1185">Reference proteome</keyword>
<feature type="compositionally biased region" description="Basic residues" evidence="1">
    <location>
        <begin position="176"/>
        <end position="194"/>
    </location>
</feature>
<feature type="region of interest" description="Disordered" evidence="1">
    <location>
        <begin position="74"/>
        <end position="109"/>
    </location>
</feature>
<organism evidence="2 3">
    <name type="scientific">Phascolomyces articulosus</name>
    <dbReference type="NCBI Taxonomy" id="60185"/>
    <lineage>
        <taxon>Eukaryota</taxon>
        <taxon>Fungi</taxon>
        <taxon>Fungi incertae sedis</taxon>
        <taxon>Mucoromycota</taxon>
        <taxon>Mucoromycotina</taxon>
        <taxon>Mucoromycetes</taxon>
        <taxon>Mucorales</taxon>
        <taxon>Lichtheimiaceae</taxon>
        <taxon>Phascolomyces</taxon>
    </lineage>
</organism>
<feature type="compositionally biased region" description="Basic and acidic residues" evidence="1">
    <location>
        <begin position="98"/>
        <end position="109"/>
    </location>
</feature>